<feature type="domain" description="G-protein coupled receptors family 1 profile" evidence="19">
    <location>
        <begin position="72"/>
        <end position="336"/>
    </location>
</feature>
<dbReference type="Pfam" id="PF00001">
    <property type="entry name" value="7tm_1"/>
    <property type="match status" value="1"/>
</dbReference>
<dbReference type="SUPFAM" id="SSF81321">
    <property type="entry name" value="Family A G protein-coupled receptor-like"/>
    <property type="match status" value="1"/>
</dbReference>
<feature type="transmembrane region" description="Helical" evidence="18">
    <location>
        <begin position="93"/>
        <end position="118"/>
    </location>
</feature>
<feature type="transmembrane region" description="Helical" evidence="18">
    <location>
        <begin position="169"/>
        <end position="188"/>
    </location>
</feature>
<keyword evidence="6 16" id="KW-0297">G-protein coupled receptor</keyword>
<dbReference type="FunCoup" id="A0A1S3G296">
    <property type="interactions" value="740"/>
</dbReference>
<keyword evidence="3" id="KW-0597">Phosphoprotein</keyword>
<dbReference type="PANTHER" id="PTHR45695">
    <property type="entry name" value="LEUCOKININ RECEPTOR-RELATED"/>
    <property type="match status" value="1"/>
</dbReference>
<keyword evidence="20" id="KW-1185">Reference proteome</keyword>
<dbReference type="Proteomes" id="UP000081671">
    <property type="component" value="Unplaced"/>
</dbReference>
<dbReference type="STRING" id="10020.ENSDORP00000012202"/>
<keyword evidence="9" id="KW-1015">Disulfide bond</keyword>
<evidence type="ECO:0000256" key="1">
    <source>
        <dbReference type="ARBA" id="ARBA00004651"/>
    </source>
</evidence>
<keyword evidence="10 16" id="KW-0675">Receptor</keyword>
<dbReference type="RefSeq" id="XP_012882419.1">
    <property type="nucleotide sequence ID" value="XM_013026965.1"/>
</dbReference>
<evidence type="ECO:0000256" key="3">
    <source>
        <dbReference type="ARBA" id="ARBA00022553"/>
    </source>
</evidence>
<dbReference type="OrthoDB" id="10049706at2759"/>
<feature type="transmembrane region" description="Helical" evidence="18">
    <location>
        <begin position="223"/>
        <end position="245"/>
    </location>
</feature>
<accession>A0A1S3G296</accession>
<evidence type="ECO:0000256" key="11">
    <source>
        <dbReference type="ARBA" id="ARBA00023180"/>
    </source>
</evidence>
<dbReference type="Gene3D" id="1.20.1070.10">
    <property type="entry name" value="Rhodopsin 7-helix transmembrane proteins"/>
    <property type="match status" value="1"/>
</dbReference>
<evidence type="ECO:0000256" key="9">
    <source>
        <dbReference type="ARBA" id="ARBA00023157"/>
    </source>
</evidence>
<evidence type="ECO:0000256" key="2">
    <source>
        <dbReference type="ARBA" id="ARBA00022475"/>
    </source>
</evidence>
<dbReference type="GeneID" id="105993651"/>
<dbReference type="PROSITE" id="PS50262">
    <property type="entry name" value="G_PROTEIN_RECEP_F1_2"/>
    <property type="match status" value="1"/>
</dbReference>
<feature type="transmembrane region" description="Helical" evidence="18">
    <location>
        <begin position="130"/>
        <end position="149"/>
    </location>
</feature>
<keyword evidence="12 16" id="KW-0807">Transducer</keyword>
<dbReference type="InterPro" id="IPR001556">
    <property type="entry name" value="Bombsn_rcpt-like"/>
</dbReference>
<dbReference type="PRINTS" id="PR00358">
    <property type="entry name" value="BOMBESINR"/>
</dbReference>
<dbReference type="SMART" id="SM01381">
    <property type="entry name" value="7TM_GPCR_Srsx"/>
    <property type="match status" value="1"/>
</dbReference>
<proteinExistence type="inferred from homology"/>
<protein>
    <recommendedName>
        <fullName evidence="14">Neuromedin-B receptor</fullName>
    </recommendedName>
    <alternativeName>
        <fullName evidence="15">Neuromedin-B-preferring bombesin receptor</fullName>
    </alternativeName>
</protein>
<evidence type="ECO:0000259" key="19">
    <source>
        <dbReference type="PROSITE" id="PS50262"/>
    </source>
</evidence>
<evidence type="ECO:0000256" key="14">
    <source>
        <dbReference type="ARBA" id="ARBA00073011"/>
    </source>
</evidence>
<evidence type="ECO:0000256" key="8">
    <source>
        <dbReference type="ARBA" id="ARBA00023139"/>
    </source>
</evidence>
<feature type="transmembrane region" description="Helical" evidence="18">
    <location>
        <begin position="312"/>
        <end position="339"/>
    </location>
</feature>
<keyword evidence="2" id="KW-1003">Cell membrane</keyword>
<sequence>MKTPADSLPRETMPPRSPANLSVTPGANTSELVPQGWERDVPPGSDGATAELVVRCVIPSVYLVIVTVGLLGNVVLMKIFITNSAMRSVPNIFISNLAAGDLLLLLTCVPVDASRYFFDEWVFGKVGCKLIPAIQLTSVGVSVFTLTALSADRYRAIVNPMDMQTSGAVLWTCLKAGGIWAISVLLAVPEAVFSELARIGSLDNSSFVACIPYPQTDELHPKIHSVLIFLVYFLIPLAIISIYYYHIAKTLIKSAHNLPGEYNEHTKKQMETRKRLAKIVLVFVGCFVFCWFPNHILYMYRSFNYKEIDPSLGHMIVTLVARVLSFSNSCVNPFALYLLSESFRKHFNSQLCCGKKSYGERSASYLLSSSAVHMTSLKSNAKNTVTNSVLLNGQSLKQEIAL</sequence>
<evidence type="ECO:0000256" key="10">
    <source>
        <dbReference type="ARBA" id="ARBA00023170"/>
    </source>
</evidence>
<dbReference type="PANTHER" id="PTHR45695:SF8">
    <property type="entry name" value="NEUROMEDIN-B RECEPTOR"/>
    <property type="match status" value="1"/>
</dbReference>
<organism evidence="20 21">
    <name type="scientific">Dipodomys ordii</name>
    <name type="common">Ord's kangaroo rat</name>
    <dbReference type="NCBI Taxonomy" id="10020"/>
    <lineage>
        <taxon>Eukaryota</taxon>
        <taxon>Metazoa</taxon>
        <taxon>Chordata</taxon>
        <taxon>Craniata</taxon>
        <taxon>Vertebrata</taxon>
        <taxon>Euteleostomi</taxon>
        <taxon>Mammalia</taxon>
        <taxon>Eutheria</taxon>
        <taxon>Euarchontoglires</taxon>
        <taxon>Glires</taxon>
        <taxon>Rodentia</taxon>
        <taxon>Castorimorpha</taxon>
        <taxon>Heteromyidae</taxon>
        <taxon>Dipodomyinae</taxon>
        <taxon>Dipodomys</taxon>
    </lineage>
</organism>
<evidence type="ECO:0000256" key="12">
    <source>
        <dbReference type="ARBA" id="ARBA00023224"/>
    </source>
</evidence>
<dbReference type="PROSITE" id="PS00237">
    <property type="entry name" value="G_PROTEIN_RECEP_F1_1"/>
    <property type="match status" value="1"/>
</dbReference>
<gene>
    <name evidence="21" type="primary">Nmbr</name>
</gene>
<dbReference type="AlphaFoldDB" id="A0A1S3G296"/>
<evidence type="ECO:0000256" key="13">
    <source>
        <dbReference type="ARBA" id="ARBA00023288"/>
    </source>
</evidence>
<dbReference type="FunFam" id="1.20.1070.10:FF:000132">
    <property type="entry name" value="Neuromedin-B receptor"/>
    <property type="match status" value="1"/>
</dbReference>
<evidence type="ECO:0000313" key="21">
    <source>
        <dbReference type="RefSeq" id="XP_012882419.1"/>
    </source>
</evidence>
<comment type="subcellular location">
    <subcellularLocation>
        <location evidence="1">Cell membrane</location>
        <topology evidence="1">Multi-pass membrane protein</topology>
    </subcellularLocation>
</comment>
<evidence type="ECO:0000256" key="18">
    <source>
        <dbReference type="SAM" id="Phobius"/>
    </source>
</evidence>
<keyword evidence="7 18" id="KW-0472">Membrane</keyword>
<dbReference type="InParanoid" id="A0A1S3G296"/>
<evidence type="ECO:0000256" key="7">
    <source>
        <dbReference type="ARBA" id="ARBA00023136"/>
    </source>
</evidence>
<dbReference type="InterPro" id="IPR000276">
    <property type="entry name" value="GPCR_Rhodpsn"/>
</dbReference>
<evidence type="ECO:0000256" key="5">
    <source>
        <dbReference type="ARBA" id="ARBA00022989"/>
    </source>
</evidence>
<reference evidence="21" key="1">
    <citation type="submission" date="2025-08" db="UniProtKB">
        <authorList>
            <consortium name="RefSeq"/>
        </authorList>
    </citation>
    <scope>IDENTIFICATION</scope>
    <source>
        <tissue evidence="21">Kidney</tissue>
    </source>
</reference>
<keyword evidence="13" id="KW-0449">Lipoprotein</keyword>
<keyword evidence="5 18" id="KW-1133">Transmembrane helix</keyword>
<dbReference type="CTD" id="4829"/>
<keyword evidence="8" id="KW-0564">Palmitate</keyword>
<keyword evidence="4 16" id="KW-0812">Transmembrane</keyword>
<evidence type="ECO:0000256" key="17">
    <source>
        <dbReference type="SAM" id="MobiDB-lite"/>
    </source>
</evidence>
<dbReference type="GO" id="GO:0005886">
    <property type="term" value="C:plasma membrane"/>
    <property type="evidence" value="ECO:0007669"/>
    <property type="project" value="UniProtKB-SubCell"/>
</dbReference>
<dbReference type="InterPro" id="IPR017452">
    <property type="entry name" value="GPCR_Rhodpsn_7TM"/>
</dbReference>
<dbReference type="KEGG" id="dord:105993651"/>
<dbReference type="InterPro" id="IPR001642">
    <property type="entry name" value="NeuroB_rcpt"/>
</dbReference>
<evidence type="ECO:0000256" key="16">
    <source>
        <dbReference type="RuleBase" id="RU000688"/>
    </source>
</evidence>
<keyword evidence="11" id="KW-0325">Glycoprotein</keyword>
<evidence type="ECO:0000313" key="20">
    <source>
        <dbReference type="Proteomes" id="UP000081671"/>
    </source>
</evidence>
<feature type="region of interest" description="Disordered" evidence="17">
    <location>
        <begin position="1"/>
        <end position="27"/>
    </location>
</feature>
<dbReference type="PRINTS" id="PR00237">
    <property type="entry name" value="GPCRRHODOPSN"/>
</dbReference>
<dbReference type="PRINTS" id="PR00639">
    <property type="entry name" value="NEUROMEDINBR"/>
</dbReference>
<evidence type="ECO:0000256" key="6">
    <source>
        <dbReference type="ARBA" id="ARBA00023040"/>
    </source>
</evidence>
<evidence type="ECO:0000256" key="15">
    <source>
        <dbReference type="ARBA" id="ARBA00077784"/>
    </source>
</evidence>
<name>A0A1S3G296_DIPOR</name>
<evidence type="ECO:0000256" key="4">
    <source>
        <dbReference type="ARBA" id="ARBA00022692"/>
    </source>
</evidence>
<dbReference type="CDD" id="cd15125">
    <property type="entry name" value="7tmA_NMBR"/>
    <property type="match status" value="1"/>
</dbReference>
<feature type="transmembrane region" description="Helical" evidence="18">
    <location>
        <begin position="276"/>
        <end position="300"/>
    </location>
</feature>
<feature type="transmembrane region" description="Helical" evidence="18">
    <location>
        <begin position="61"/>
        <end position="81"/>
    </location>
</feature>
<dbReference type="GO" id="GO:0004946">
    <property type="term" value="F:bombesin receptor activity"/>
    <property type="evidence" value="ECO:0007669"/>
    <property type="project" value="InterPro"/>
</dbReference>
<comment type="similarity">
    <text evidence="16">Belongs to the G-protein coupled receptor 1 family.</text>
</comment>